<dbReference type="InterPro" id="IPR039323">
    <property type="entry name" value="ANKRD_45/46/60"/>
</dbReference>
<dbReference type="SUPFAM" id="SSF48403">
    <property type="entry name" value="Ankyrin repeat"/>
    <property type="match status" value="1"/>
</dbReference>
<dbReference type="InterPro" id="IPR036770">
    <property type="entry name" value="Ankyrin_rpt-contain_sf"/>
</dbReference>
<sequence>MVEKRVVGSSGDEKAEPAKYEMVKEEEGEDRDEEDEAQKPLTDWEAAHVAAESGDLAKLRLLILKRGVLVHVDAEDQHAMTLLQVASRYGHLELVQFLIDNHAAVNATKLDDRAALHFAVICGHISIAEQLLEHGADANLRKRFGLTLLHVVAQTSHTGLVQVLLEHGAEMEVPDDRGNTPLDWEMTIGPGVMVQVLLEQGAILRDRDADGKTRGGTC</sequence>
<dbReference type="InterPro" id="IPR002110">
    <property type="entry name" value="Ankyrin_rpt"/>
</dbReference>
<dbReference type="EMBL" id="JACCJB010000013">
    <property type="protein sequence ID" value="KAF6222023.1"/>
    <property type="molecule type" value="Genomic_DNA"/>
</dbReference>
<dbReference type="SMART" id="SM00248">
    <property type="entry name" value="ANK"/>
    <property type="match status" value="5"/>
</dbReference>
<gene>
    <name evidence="3" type="ORF">HO133_001991</name>
</gene>
<feature type="region of interest" description="Disordered" evidence="2">
    <location>
        <begin position="1"/>
        <end position="40"/>
    </location>
</feature>
<feature type="compositionally biased region" description="Acidic residues" evidence="2">
    <location>
        <begin position="26"/>
        <end position="36"/>
    </location>
</feature>
<keyword evidence="4" id="KW-1185">Reference proteome</keyword>
<dbReference type="PANTHER" id="PTHR22677">
    <property type="entry name" value="ANKYRIN REPEAT DOMAIN-CONTAINING PROTEIN 60"/>
    <property type="match status" value="1"/>
</dbReference>
<evidence type="ECO:0000313" key="4">
    <source>
        <dbReference type="Proteomes" id="UP000593566"/>
    </source>
</evidence>
<organism evidence="3 4">
    <name type="scientific">Letharia lupina</name>
    <dbReference type="NCBI Taxonomy" id="560253"/>
    <lineage>
        <taxon>Eukaryota</taxon>
        <taxon>Fungi</taxon>
        <taxon>Dikarya</taxon>
        <taxon>Ascomycota</taxon>
        <taxon>Pezizomycotina</taxon>
        <taxon>Lecanoromycetes</taxon>
        <taxon>OSLEUM clade</taxon>
        <taxon>Lecanoromycetidae</taxon>
        <taxon>Lecanorales</taxon>
        <taxon>Lecanorineae</taxon>
        <taxon>Parmeliaceae</taxon>
        <taxon>Letharia</taxon>
    </lineage>
</organism>
<protein>
    <submittedName>
        <fullName evidence="3">Uncharacterized protein</fullName>
    </submittedName>
</protein>
<dbReference type="RefSeq" id="XP_037151458.1">
    <property type="nucleotide sequence ID" value="XM_037292919.1"/>
</dbReference>
<accession>A0A8H6CEP7</accession>
<dbReference type="Pfam" id="PF00023">
    <property type="entry name" value="Ank"/>
    <property type="match status" value="1"/>
</dbReference>
<dbReference type="PROSITE" id="PS50297">
    <property type="entry name" value="ANK_REP_REGION"/>
    <property type="match status" value="3"/>
</dbReference>
<feature type="repeat" description="ANK" evidence="1">
    <location>
        <begin position="111"/>
        <end position="143"/>
    </location>
</feature>
<dbReference type="AlphaFoldDB" id="A0A8H6CEP7"/>
<dbReference type="GeneID" id="59330405"/>
<keyword evidence="1" id="KW-0040">ANK repeat</keyword>
<evidence type="ECO:0000313" key="3">
    <source>
        <dbReference type="EMBL" id="KAF6222023.1"/>
    </source>
</evidence>
<dbReference type="Proteomes" id="UP000593566">
    <property type="component" value="Unassembled WGS sequence"/>
</dbReference>
<dbReference type="PRINTS" id="PR01415">
    <property type="entry name" value="ANKYRIN"/>
</dbReference>
<name>A0A8H6CEP7_9LECA</name>
<dbReference type="Pfam" id="PF12796">
    <property type="entry name" value="Ank_2"/>
    <property type="match status" value="1"/>
</dbReference>
<comment type="caution">
    <text evidence="3">The sequence shown here is derived from an EMBL/GenBank/DDBJ whole genome shotgun (WGS) entry which is preliminary data.</text>
</comment>
<feature type="repeat" description="ANK" evidence="1">
    <location>
        <begin position="78"/>
        <end position="110"/>
    </location>
</feature>
<evidence type="ECO:0000256" key="2">
    <source>
        <dbReference type="SAM" id="MobiDB-lite"/>
    </source>
</evidence>
<dbReference type="PANTHER" id="PTHR22677:SF4">
    <property type="entry name" value="USHER SYNDROME TYPE-1G PROTEIN-LIKE PROTEIN"/>
    <property type="match status" value="1"/>
</dbReference>
<reference evidence="3 4" key="1">
    <citation type="journal article" date="2020" name="Genomics">
        <title>Complete, high-quality genomes from long-read metagenomic sequencing of two wolf lichen thalli reveals enigmatic genome architecture.</title>
        <authorList>
            <person name="McKenzie S.K."/>
            <person name="Walston R.F."/>
            <person name="Allen J.L."/>
        </authorList>
    </citation>
    <scope>NUCLEOTIDE SEQUENCE [LARGE SCALE GENOMIC DNA]</scope>
    <source>
        <strain evidence="3">WasteWater1</strain>
    </source>
</reference>
<proteinExistence type="predicted"/>
<dbReference type="Gene3D" id="1.25.40.20">
    <property type="entry name" value="Ankyrin repeat-containing domain"/>
    <property type="match status" value="1"/>
</dbReference>
<evidence type="ECO:0000256" key="1">
    <source>
        <dbReference type="PROSITE-ProRule" id="PRU00023"/>
    </source>
</evidence>
<feature type="compositionally biased region" description="Basic and acidic residues" evidence="2">
    <location>
        <begin position="1"/>
        <end position="25"/>
    </location>
</feature>
<feature type="repeat" description="ANK" evidence="1">
    <location>
        <begin position="144"/>
        <end position="176"/>
    </location>
</feature>
<dbReference type="PROSITE" id="PS50088">
    <property type="entry name" value="ANK_REPEAT"/>
    <property type="match status" value="3"/>
</dbReference>